<gene>
    <name evidence="1" type="primary">ZMYM1_70</name>
    <name evidence="1" type="ORF">CDAR_104711</name>
</gene>
<reference evidence="1 2" key="1">
    <citation type="submission" date="2021-06" db="EMBL/GenBank/DDBJ databases">
        <title>Caerostris darwini draft genome.</title>
        <authorList>
            <person name="Kono N."/>
            <person name="Arakawa K."/>
        </authorList>
    </citation>
    <scope>NUCLEOTIDE SEQUENCE [LARGE SCALE GENOMIC DNA]</scope>
</reference>
<name>A0AAV4QFU6_9ARAC</name>
<evidence type="ECO:0000313" key="1">
    <source>
        <dbReference type="EMBL" id="GIY06905.1"/>
    </source>
</evidence>
<dbReference type="Proteomes" id="UP001054837">
    <property type="component" value="Unassembled WGS sequence"/>
</dbReference>
<dbReference type="EMBL" id="BPLQ01004267">
    <property type="protein sequence ID" value="GIY06905.1"/>
    <property type="molecule type" value="Genomic_DNA"/>
</dbReference>
<keyword evidence="2" id="KW-1185">Reference proteome</keyword>
<evidence type="ECO:0000313" key="2">
    <source>
        <dbReference type="Proteomes" id="UP001054837"/>
    </source>
</evidence>
<proteinExistence type="predicted"/>
<dbReference type="AlphaFoldDB" id="A0AAV4QFU6"/>
<dbReference type="PANTHER" id="PTHR45749:SF23">
    <property type="entry name" value="ZINC FINGER MYM-TYPE PROTEIN 1-LIKE"/>
    <property type="match status" value="1"/>
</dbReference>
<protein>
    <submittedName>
        <fullName evidence="1">Zinc finger MYM-type protein 1</fullName>
    </submittedName>
</protein>
<dbReference type="PANTHER" id="PTHR45749">
    <property type="match status" value="1"/>
</dbReference>
<sequence length="245" mass="28514">MQQVVCEDTVVALTHRENMERIQEKLTEHEYTNEPQENNTNIQNFFQTLNEKHHVQDVANLDCDVKYMSTVTDHQFECYVNVLNKSKRENFNFKAGGRYKKREAILALRYRTSFRLAERGLPFREDNEKFGTPNNGNYFGLLELVAKFDPFLRDPIDRYENTDSGKPSYLSKITCEEIIQLTANKMKDTIMAEVKKAGCFSFSVDSTPDISHTDQFTLIIRYVSPEDGLPIERFLTFLELKDHSG</sequence>
<accession>A0AAV4QFU6</accession>
<comment type="caution">
    <text evidence="1">The sequence shown here is derived from an EMBL/GenBank/DDBJ whole genome shotgun (WGS) entry which is preliminary data.</text>
</comment>
<organism evidence="1 2">
    <name type="scientific">Caerostris darwini</name>
    <dbReference type="NCBI Taxonomy" id="1538125"/>
    <lineage>
        <taxon>Eukaryota</taxon>
        <taxon>Metazoa</taxon>
        <taxon>Ecdysozoa</taxon>
        <taxon>Arthropoda</taxon>
        <taxon>Chelicerata</taxon>
        <taxon>Arachnida</taxon>
        <taxon>Araneae</taxon>
        <taxon>Araneomorphae</taxon>
        <taxon>Entelegynae</taxon>
        <taxon>Araneoidea</taxon>
        <taxon>Araneidae</taxon>
        <taxon>Caerostris</taxon>
    </lineage>
</organism>